<dbReference type="GO" id="GO:0004519">
    <property type="term" value="F:endonuclease activity"/>
    <property type="evidence" value="ECO:0007669"/>
    <property type="project" value="UniProtKB-KW"/>
</dbReference>
<evidence type="ECO:0000256" key="1">
    <source>
        <dbReference type="ARBA" id="ARBA00012493"/>
    </source>
</evidence>
<dbReference type="CDD" id="cd09274">
    <property type="entry name" value="RNase_HI_RT_Ty3"/>
    <property type="match status" value="1"/>
</dbReference>
<dbReference type="Pfam" id="PF00665">
    <property type="entry name" value="rve"/>
    <property type="match status" value="1"/>
</dbReference>
<reference evidence="11 12" key="1">
    <citation type="submission" date="2020-08" db="EMBL/GenBank/DDBJ databases">
        <authorList>
            <person name="Koutsovoulos G."/>
            <person name="Danchin GJ E."/>
        </authorList>
    </citation>
    <scope>NUCLEOTIDE SEQUENCE [LARGE SCALE GENOMIC DNA]</scope>
</reference>
<keyword evidence="7" id="KW-0695">RNA-directed DNA polymerase</keyword>
<dbReference type="FunFam" id="3.30.70.270:FF:000020">
    <property type="entry name" value="Transposon Tf2-6 polyprotein-like Protein"/>
    <property type="match status" value="1"/>
</dbReference>
<dbReference type="SUPFAM" id="SSF56672">
    <property type="entry name" value="DNA/RNA polymerases"/>
    <property type="match status" value="1"/>
</dbReference>
<dbReference type="GO" id="GO:0003676">
    <property type="term" value="F:nucleic acid binding"/>
    <property type="evidence" value="ECO:0007669"/>
    <property type="project" value="InterPro"/>
</dbReference>
<dbReference type="GO" id="GO:0015074">
    <property type="term" value="P:DNA integration"/>
    <property type="evidence" value="ECO:0007669"/>
    <property type="project" value="InterPro"/>
</dbReference>
<dbReference type="InterPro" id="IPR050951">
    <property type="entry name" value="Retrovirus_Pol_polyprotein"/>
</dbReference>
<evidence type="ECO:0000256" key="4">
    <source>
        <dbReference type="ARBA" id="ARBA00022722"/>
    </source>
</evidence>
<gene>
    <name evidence="11" type="ORF">MENT_LOCUS12016</name>
</gene>
<dbReference type="InterPro" id="IPR043502">
    <property type="entry name" value="DNA/RNA_pol_sf"/>
</dbReference>
<sequence>MFRTPEKYREELKYHIQKMLESGVIEESQTPWANNLVLVAKGDGRLRPCVDFRPLNKITITDPYPLPKMEEMIHKAAGKAWYTSLDLSAGFWQIPLDKESSYKCGILTEWGLYEMKRLPFGLKNAPSVFQRTMNIVLEGVKNVSLYIDDILIHTEDFESHIETLNQVFSRLKEYNLKLKGEKCKFFMKKCIYLGHEISREGYKPAQSNCETIKRYPSPKNVKEVKRFIGMTSFFRKFIPDFATIAAPLNKLTRGEQKFIWSEIENKAFQKLKKELLNPLCLRAPNYNEPFHLFCDASAVAYAGALMQSENGTDLHSIGYWSRMLNDLESKLPATHNELAAIYYAITYFKPIIYGGKLIIYTDHRPLTFLFSKASTNVKLNRWLLALQEIEPEVVYLAGSANKVADALSRVPIAWNNVIPPPNEEIPYLMNISVENINHNILVKETQDDTILKEIYNLIQKGWNETEINEDLKPYYLIRDKLFIKSNLIYKRPENQIIIPENLRIKILELIHFAHFGIVRCKAKARKIVWWPKINQDIEEFINGCISCQKNKQDEPQTAFQNKWPEAKIAFERVHIDLAGPVFGKTFLLMVDAYSRYPFVFEMKSTTSNFVINALKDVFSLFGPPSCLVSDNGPQFTSFEFETFLRGCGVNHMKSPPYHPQSNGLCERFVRTFKNSVLKGLDSNNLKDAIPEFLSEYRASPHPSLEGESPSYLFLGRQIKSKIDIIKYTPKENLNKPKDEVENKGKSRKRKIFKIDD</sequence>
<dbReference type="Gene3D" id="3.30.70.270">
    <property type="match status" value="2"/>
</dbReference>
<evidence type="ECO:0000259" key="10">
    <source>
        <dbReference type="PROSITE" id="PS50994"/>
    </source>
</evidence>
<dbReference type="Pfam" id="PF00078">
    <property type="entry name" value="RVT_1"/>
    <property type="match status" value="1"/>
</dbReference>
<dbReference type="FunFam" id="1.10.340.70:FF:000003">
    <property type="entry name" value="Protein CBG25708"/>
    <property type="match status" value="1"/>
</dbReference>
<dbReference type="AlphaFoldDB" id="A0A6V7UEM7"/>
<evidence type="ECO:0000256" key="7">
    <source>
        <dbReference type="ARBA" id="ARBA00022918"/>
    </source>
</evidence>
<dbReference type="InterPro" id="IPR043128">
    <property type="entry name" value="Rev_trsase/Diguanyl_cyclase"/>
</dbReference>
<dbReference type="PROSITE" id="PS50994">
    <property type="entry name" value="INTEGRASE"/>
    <property type="match status" value="1"/>
</dbReference>
<dbReference type="InterPro" id="IPR012337">
    <property type="entry name" value="RNaseH-like_sf"/>
</dbReference>
<evidence type="ECO:0000256" key="2">
    <source>
        <dbReference type="ARBA" id="ARBA00022679"/>
    </source>
</evidence>
<dbReference type="Pfam" id="PF17917">
    <property type="entry name" value="RT_RNaseH"/>
    <property type="match status" value="1"/>
</dbReference>
<evidence type="ECO:0000256" key="8">
    <source>
        <dbReference type="SAM" id="MobiDB-lite"/>
    </source>
</evidence>
<dbReference type="Gene3D" id="1.10.340.70">
    <property type="match status" value="1"/>
</dbReference>
<dbReference type="Gene3D" id="3.30.420.10">
    <property type="entry name" value="Ribonuclease H-like superfamily/Ribonuclease H"/>
    <property type="match status" value="1"/>
</dbReference>
<dbReference type="GO" id="GO:0003964">
    <property type="term" value="F:RNA-directed DNA polymerase activity"/>
    <property type="evidence" value="ECO:0007669"/>
    <property type="project" value="UniProtKB-KW"/>
</dbReference>
<evidence type="ECO:0000256" key="6">
    <source>
        <dbReference type="ARBA" id="ARBA00022801"/>
    </source>
</evidence>
<feature type="region of interest" description="Disordered" evidence="8">
    <location>
        <begin position="734"/>
        <end position="756"/>
    </location>
</feature>
<feature type="domain" description="Integrase catalytic" evidence="10">
    <location>
        <begin position="560"/>
        <end position="717"/>
    </location>
</feature>
<keyword evidence="2" id="KW-0808">Transferase</keyword>
<comment type="caution">
    <text evidence="11">The sequence shown here is derived from an EMBL/GenBank/DDBJ whole genome shotgun (WGS) entry which is preliminary data.</text>
</comment>
<feature type="compositionally biased region" description="Basic and acidic residues" evidence="8">
    <location>
        <begin position="734"/>
        <end position="744"/>
    </location>
</feature>
<dbReference type="FunFam" id="3.30.420.10:FF:000063">
    <property type="entry name" value="Retrovirus-related Pol polyprotein from transposon 297-like Protein"/>
    <property type="match status" value="1"/>
</dbReference>
<dbReference type="CDD" id="cd01647">
    <property type="entry name" value="RT_LTR"/>
    <property type="match status" value="1"/>
</dbReference>
<evidence type="ECO:0000256" key="5">
    <source>
        <dbReference type="ARBA" id="ARBA00022759"/>
    </source>
</evidence>
<name>A0A6V7UEM7_MELEN</name>
<dbReference type="OrthoDB" id="2286242at2759"/>
<dbReference type="InterPro" id="IPR036397">
    <property type="entry name" value="RNaseH_sf"/>
</dbReference>
<accession>A0A6V7UEM7</accession>
<dbReference type="Proteomes" id="UP000580250">
    <property type="component" value="Unassembled WGS sequence"/>
</dbReference>
<evidence type="ECO:0000313" key="11">
    <source>
        <dbReference type="EMBL" id="CAD2155821.1"/>
    </source>
</evidence>
<dbReference type="GO" id="GO:0016787">
    <property type="term" value="F:hydrolase activity"/>
    <property type="evidence" value="ECO:0007669"/>
    <property type="project" value="UniProtKB-KW"/>
</dbReference>
<proteinExistence type="predicted"/>
<dbReference type="Pfam" id="PF17921">
    <property type="entry name" value="Integrase_H2C2"/>
    <property type="match status" value="1"/>
</dbReference>
<dbReference type="InterPro" id="IPR000477">
    <property type="entry name" value="RT_dom"/>
</dbReference>
<dbReference type="PANTHER" id="PTHR37984:SF5">
    <property type="entry name" value="PROTEIN NYNRIN-LIKE"/>
    <property type="match status" value="1"/>
</dbReference>
<evidence type="ECO:0000256" key="3">
    <source>
        <dbReference type="ARBA" id="ARBA00022695"/>
    </source>
</evidence>
<dbReference type="EC" id="2.7.7.49" evidence="1"/>
<keyword evidence="4" id="KW-0540">Nuclease</keyword>
<evidence type="ECO:0000313" key="12">
    <source>
        <dbReference type="Proteomes" id="UP000580250"/>
    </source>
</evidence>
<dbReference type="InterPro" id="IPR041588">
    <property type="entry name" value="Integrase_H2C2"/>
</dbReference>
<evidence type="ECO:0000259" key="9">
    <source>
        <dbReference type="PROSITE" id="PS50878"/>
    </source>
</evidence>
<dbReference type="EMBL" id="CAJEWN010000060">
    <property type="protein sequence ID" value="CAD2155821.1"/>
    <property type="molecule type" value="Genomic_DNA"/>
</dbReference>
<dbReference type="InterPro" id="IPR041373">
    <property type="entry name" value="RT_RNaseH"/>
</dbReference>
<dbReference type="Gene3D" id="3.10.10.10">
    <property type="entry name" value="HIV Type 1 Reverse Transcriptase, subunit A, domain 1"/>
    <property type="match status" value="1"/>
</dbReference>
<dbReference type="InterPro" id="IPR001584">
    <property type="entry name" value="Integrase_cat-core"/>
</dbReference>
<dbReference type="PROSITE" id="PS50878">
    <property type="entry name" value="RT_POL"/>
    <property type="match status" value="1"/>
</dbReference>
<keyword evidence="5" id="KW-0255">Endonuclease</keyword>
<dbReference type="GO" id="GO:0042575">
    <property type="term" value="C:DNA polymerase complex"/>
    <property type="evidence" value="ECO:0007669"/>
    <property type="project" value="UniProtKB-ARBA"/>
</dbReference>
<dbReference type="SUPFAM" id="SSF53098">
    <property type="entry name" value="Ribonuclease H-like"/>
    <property type="match status" value="1"/>
</dbReference>
<dbReference type="PANTHER" id="PTHR37984">
    <property type="entry name" value="PROTEIN CBG26694"/>
    <property type="match status" value="1"/>
</dbReference>
<protein>
    <recommendedName>
        <fullName evidence="1">RNA-directed DNA polymerase</fullName>
        <ecNumber evidence="1">2.7.7.49</ecNumber>
    </recommendedName>
</protein>
<feature type="compositionally biased region" description="Basic residues" evidence="8">
    <location>
        <begin position="745"/>
        <end position="756"/>
    </location>
</feature>
<keyword evidence="6" id="KW-0378">Hydrolase</keyword>
<keyword evidence="3" id="KW-0548">Nucleotidyltransferase</keyword>
<feature type="domain" description="Reverse transcriptase" evidence="9">
    <location>
        <begin position="20"/>
        <end position="197"/>
    </location>
</feature>
<organism evidence="11 12">
    <name type="scientific">Meloidogyne enterolobii</name>
    <name type="common">Root-knot nematode worm</name>
    <name type="synonym">Meloidogyne mayaguensis</name>
    <dbReference type="NCBI Taxonomy" id="390850"/>
    <lineage>
        <taxon>Eukaryota</taxon>
        <taxon>Metazoa</taxon>
        <taxon>Ecdysozoa</taxon>
        <taxon>Nematoda</taxon>
        <taxon>Chromadorea</taxon>
        <taxon>Rhabditida</taxon>
        <taxon>Tylenchina</taxon>
        <taxon>Tylenchomorpha</taxon>
        <taxon>Tylenchoidea</taxon>
        <taxon>Meloidogynidae</taxon>
        <taxon>Meloidogyninae</taxon>
        <taxon>Meloidogyne</taxon>
    </lineage>
</organism>